<dbReference type="InterPro" id="IPR015421">
    <property type="entry name" value="PyrdxlP-dep_Trfase_major"/>
</dbReference>
<dbReference type="SUPFAM" id="SSF53383">
    <property type="entry name" value="PLP-dependent transferases"/>
    <property type="match status" value="1"/>
</dbReference>
<comment type="caution">
    <text evidence="3">The sequence shown here is derived from an EMBL/GenBank/DDBJ whole genome shotgun (WGS) entry which is preliminary data.</text>
</comment>
<accession>A0A4U0EYK2</accession>
<protein>
    <submittedName>
        <fullName evidence="3">Aminotransferase class V-fold PLP-dependent enzyme</fullName>
    </submittedName>
</protein>
<evidence type="ECO:0000313" key="3">
    <source>
        <dbReference type="EMBL" id="TJY37010.1"/>
    </source>
</evidence>
<evidence type="ECO:0000313" key="4">
    <source>
        <dbReference type="Proteomes" id="UP000307657"/>
    </source>
</evidence>
<sequence length="420" mass="47958">MKKRDFLKKISLATLATPLYGSVLHSCLEEASSASAAELSSNEDFWLKVRGDYKLKPEYINLESGYYNIIPTPTLNALHEHINRVNYQGSYYMRTEQWDNKKRMAEKLANLLGSTAKNVIITRNTTESLDMVIKGLDWKEGDEAVYADQDYGAMKIMFEQVSRRYDTVNKVVSIPNHPKSDEEIVELYANAITPKTKLLMVCHMINITGHILPIKKICQMAHRKGVQVMVDGAHCVGHFKFNIEDLECDYYGSSLHKWLAVPLGTGMLYVKDEHIDTLWPIFADHNKEPGNIVKLNHTGTHPVYHDLSIENAIDYYNMLGADRKEERLRYLQEYWTSKVRDYKDIVVNTPNDSRRACGIANVGIKSIKPSELAKRLMDEYKVFTVAIDYANVKGCRITPNVFTTTKELDVFVAALREMAS</sequence>
<organism evidence="3 4">
    <name type="scientific">Pontimicrobium aquaticum</name>
    <dbReference type="NCBI Taxonomy" id="2565367"/>
    <lineage>
        <taxon>Bacteria</taxon>
        <taxon>Pseudomonadati</taxon>
        <taxon>Bacteroidota</taxon>
        <taxon>Flavobacteriia</taxon>
        <taxon>Flavobacteriales</taxon>
        <taxon>Flavobacteriaceae</taxon>
        <taxon>Pontimicrobium</taxon>
    </lineage>
</organism>
<evidence type="ECO:0000256" key="1">
    <source>
        <dbReference type="ARBA" id="ARBA00022898"/>
    </source>
</evidence>
<dbReference type="Gene3D" id="3.40.640.10">
    <property type="entry name" value="Type I PLP-dependent aspartate aminotransferase-like (Major domain)"/>
    <property type="match status" value="1"/>
</dbReference>
<dbReference type="Pfam" id="PF00266">
    <property type="entry name" value="Aminotran_5"/>
    <property type="match status" value="1"/>
</dbReference>
<dbReference type="OrthoDB" id="9804366at2"/>
<keyword evidence="3" id="KW-0032">Aminotransferase</keyword>
<dbReference type="EMBL" id="SUPL01000002">
    <property type="protein sequence ID" value="TJY37010.1"/>
    <property type="molecule type" value="Genomic_DNA"/>
</dbReference>
<name>A0A4U0EYK2_9FLAO</name>
<dbReference type="RefSeq" id="WP_136841088.1">
    <property type="nucleotide sequence ID" value="NZ_SUPL01000002.1"/>
</dbReference>
<keyword evidence="1" id="KW-0663">Pyridoxal phosphate</keyword>
<dbReference type="GO" id="GO:0008483">
    <property type="term" value="F:transaminase activity"/>
    <property type="evidence" value="ECO:0007669"/>
    <property type="project" value="UniProtKB-KW"/>
</dbReference>
<gene>
    <name evidence="3" type="ORF">E5167_03445</name>
</gene>
<dbReference type="InterPro" id="IPR015424">
    <property type="entry name" value="PyrdxlP-dep_Trfase"/>
</dbReference>
<keyword evidence="3" id="KW-0808">Transferase</keyword>
<dbReference type="InterPro" id="IPR000192">
    <property type="entry name" value="Aminotrans_V_dom"/>
</dbReference>
<dbReference type="Gene3D" id="3.90.1150.10">
    <property type="entry name" value="Aspartate Aminotransferase, domain 1"/>
    <property type="match status" value="1"/>
</dbReference>
<evidence type="ECO:0000259" key="2">
    <source>
        <dbReference type="Pfam" id="PF00266"/>
    </source>
</evidence>
<dbReference type="Proteomes" id="UP000307657">
    <property type="component" value="Unassembled WGS sequence"/>
</dbReference>
<dbReference type="PANTHER" id="PTHR43092">
    <property type="entry name" value="L-CYSTEINE DESULFHYDRASE"/>
    <property type="match status" value="1"/>
</dbReference>
<dbReference type="PANTHER" id="PTHR43092:SF6">
    <property type="entry name" value="BLR1280 PROTEIN"/>
    <property type="match status" value="1"/>
</dbReference>
<feature type="domain" description="Aminotransferase class V" evidence="2">
    <location>
        <begin position="90"/>
        <end position="379"/>
    </location>
</feature>
<dbReference type="AlphaFoldDB" id="A0A4U0EYK2"/>
<keyword evidence="4" id="KW-1185">Reference proteome</keyword>
<reference evidence="3 4" key="1">
    <citation type="submission" date="2019-04" db="EMBL/GenBank/DDBJ databases">
        <title>Lacinutrix sp. nov., isolated from marine water.</title>
        <authorList>
            <person name="Kim W."/>
        </authorList>
    </citation>
    <scope>NUCLEOTIDE SEQUENCE [LARGE SCALE GENOMIC DNA]</scope>
    <source>
        <strain evidence="3 4">CAU 1491</strain>
    </source>
</reference>
<proteinExistence type="predicted"/>
<dbReference type="InterPro" id="IPR015422">
    <property type="entry name" value="PyrdxlP-dep_Trfase_small"/>
</dbReference>